<dbReference type="EMBL" id="JACHVQ010000001">
    <property type="protein sequence ID" value="MBB2890406.1"/>
    <property type="molecule type" value="Genomic_DNA"/>
</dbReference>
<keyword evidence="5" id="KW-1185">Reference proteome</keyword>
<dbReference type="AlphaFoldDB" id="A0A839N436"/>
<dbReference type="PROSITE" id="PS01081">
    <property type="entry name" value="HTH_TETR_1"/>
    <property type="match status" value="1"/>
</dbReference>
<dbReference type="Pfam" id="PF00440">
    <property type="entry name" value="TetR_N"/>
    <property type="match status" value="1"/>
</dbReference>
<sequence length="206" mass="23633">MGRTAPAMAKVPREEKIQRRRDELADAALITLGELGFARTSLRDIAENSELSHGVVHYYFNDKLELLGYCVRRYKEQCATRYDELVASASSPLELRYGFAAAMRQTLLEDTAMHRLWYDMRAQSMFEPALRDDVRAIDERLQQMIWAIVSRYGELRKAPVRVSPLLAYVAFDGLFDDCLVRYHAGDDEAPQQLQEQATALLEQLVK</sequence>
<dbReference type="GO" id="GO:0003700">
    <property type="term" value="F:DNA-binding transcription factor activity"/>
    <property type="evidence" value="ECO:0007669"/>
    <property type="project" value="TreeGrafter"/>
</dbReference>
<dbReference type="Gene3D" id="1.10.357.10">
    <property type="entry name" value="Tetracycline Repressor, domain 2"/>
    <property type="match status" value="1"/>
</dbReference>
<reference evidence="4 5" key="1">
    <citation type="submission" date="2020-08" db="EMBL/GenBank/DDBJ databases">
        <title>Sequencing the genomes of 1000 actinobacteria strains.</title>
        <authorList>
            <person name="Klenk H.-P."/>
        </authorList>
    </citation>
    <scope>NUCLEOTIDE SEQUENCE [LARGE SCALE GENOMIC DNA]</scope>
    <source>
        <strain evidence="4 5">DSM 105369</strain>
    </source>
</reference>
<evidence type="ECO:0000313" key="5">
    <source>
        <dbReference type="Proteomes" id="UP000559182"/>
    </source>
</evidence>
<dbReference type="SUPFAM" id="SSF48498">
    <property type="entry name" value="Tetracyclin repressor-like, C-terminal domain"/>
    <property type="match status" value="1"/>
</dbReference>
<gene>
    <name evidence="4" type="ORF">FHU39_000390</name>
</gene>
<evidence type="ECO:0000256" key="2">
    <source>
        <dbReference type="PROSITE-ProRule" id="PRU00335"/>
    </source>
</evidence>
<evidence type="ECO:0000313" key="4">
    <source>
        <dbReference type="EMBL" id="MBB2890406.1"/>
    </source>
</evidence>
<dbReference type="InterPro" id="IPR036271">
    <property type="entry name" value="Tet_transcr_reg_TetR-rel_C_sf"/>
</dbReference>
<protein>
    <submittedName>
        <fullName evidence="4">AcrR family transcriptional regulator</fullName>
    </submittedName>
</protein>
<dbReference type="SUPFAM" id="SSF46689">
    <property type="entry name" value="Homeodomain-like"/>
    <property type="match status" value="1"/>
</dbReference>
<dbReference type="InterPro" id="IPR009057">
    <property type="entry name" value="Homeodomain-like_sf"/>
</dbReference>
<accession>A0A839N436</accession>
<feature type="domain" description="HTH tetR-type" evidence="3">
    <location>
        <begin position="18"/>
        <end position="78"/>
    </location>
</feature>
<keyword evidence="1 2" id="KW-0238">DNA-binding</keyword>
<evidence type="ECO:0000259" key="3">
    <source>
        <dbReference type="PROSITE" id="PS50977"/>
    </source>
</evidence>
<dbReference type="Proteomes" id="UP000559182">
    <property type="component" value="Unassembled WGS sequence"/>
</dbReference>
<dbReference type="InterPro" id="IPR023772">
    <property type="entry name" value="DNA-bd_HTH_TetR-type_CS"/>
</dbReference>
<proteinExistence type="predicted"/>
<comment type="caution">
    <text evidence="4">The sequence shown here is derived from an EMBL/GenBank/DDBJ whole genome shotgun (WGS) entry which is preliminary data.</text>
</comment>
<evidence type="ECO:0000256" key="1">
    <source>
        <dbReference type="ARBA" id="ARBA00023125"/>
    </source>
</evidence>
<name>A0A839N436_9MICO</name>
<dbReference type="InterPro" id="IPR050109">
    <property type="entry name" value="HTH-type_TetR-like_transc_reg"/>
</dbReference>
<dbReference type="InterPro" id="IPR001647">
    <property type="entry name" value="HTH_TetR"/>
</dbReference>
<dbReference type="GO" id="GO:0000976">
    <property type="term" value="F:transcription cis-regulatory region binding"/>
    <property type="evidence" value="ECO:0007669"/>
    <property type="project" value="TreeGrafter"/>
</dbReference>
<feature type="DNA-binding region" description="H-T-H motif" evidence="2">
    <location>
        <begin position="41"/>
        <end position="60"/>
    </location>
</feature>
<dbReference type="PROSITE" id="PS50977">
    <property type="entry name" value="HTH_TETR_2"/>
    <property type="match status" value="1"/>
</dbReference>
<dbReference type="RefSeq" id="WP_183318471.1">
    <property type="nucleotide sequence ID" value="NZ_JACHVQ010000001.1"/>
</dbReference>
<dbReference type="PANTHER" id="PTHR30055:SF226">
    <property type="entry name" value="HTH-TYPE TRANSCRIPTIONAL REGULATOR PKSA"/>
    <property type="match status" value="1"/>
</dbReference>
<organism evidence="4 5">
    <name type="scientific">Flexivirga oryzae</name>
    <dbReference type="NCBI Taxonomy" id="1794944"/>
    <lineage>
        <taxon>Bacteria</taxon>
        <taxon>Bacillati</taxon>
        <taxon>Actinomycetota</taxon>
        <taxon>Actinomycetes</taxon>
        <taxon>Micrococcales</taxon>
        <taxon>Dermacoccaceae</taxon>
        <taxon>Flexivirga</taxon>
    </lineage>
</organism>
<dbReference type="PANTHER" id="PTHR30055">
    <property type="entry name" value="HTH-TYPE TRANSCRIPTIONAL REGULATOR RUTR"/>
    <property type="match status" value="1"/>
</dbReference>